<organism evidence="2 3">
    <name type="scientific">Brassica cretica</name>
    <name type="common">Mustard</name>
    <dbReference type="NCBI Taxonomy" id="69181"/>
    <lineage>
        <taxon>Eukaryota</taxon>
        <taxon>Viridiplantae</taxon>
        <taxon>Streptophyta</taxon>
        <taxon>Embryophyta</taxon>
        <taxon>Tracheophyta</taxon>
        <taxon>Spermatophyta</taxon>
        <taxon>Magnoliopsida</taxon>
        <taxon>eudicotyledons</taxon>
        <taxon>Gunneridae</taxon>
        <taxon>Pentapetalae</taxon>
        <taxon>rosids</taxon>
        <taxon>malvids</taxon>
        <taxon>Brassicales</taxon>
        <taxon>Brassicaceae</taxon>
        <taxon>Brassiceae</taxon>
        <taxon>Brassica</taxon>
    </lineage>
</organism>
<accession>A0A8S9MF35</accession>
<keyword evidence="1" id="KW-1133">Transmembrane helix</keyword>
<keyword evidence="1" id="KW-0812">Transmembrane</keyword>
<gene>
    <name evidence="2" type="ORF">F2Q68_00041236</name>
</gene>
<dbReference type="OrthoDB" id="1111010at2759"/>
<dbReference type="AlphaFoldDB" id="A0A8S9MF35"/>
<evidence type="ECO:0000313" key="3">
    <source>
        <dbReference type="Proteomes" id="UP000712281"/>
    </source>
</evidence>
<evidence type="ECO:0000256" key="1">
    <source>
        <dbReference type="SAM" id="Phobius"/>
    </source>
</evidence>
<comment type="caution">
    <text evidence="2">The sequence shown here is derived from an EMBL/GenBank/DDBJ whole genome shotgun (WGS) entry which is preliminary data.</text>
</comment>
<evidence type="ECO:0000313" key="2">
    <source>
        <dbReference type="EMBL" id="KAF2617127.1"/>
    </source>
</evidence>
<dbReference type="Proteomes" id="UP000712281">
    <property type="component" value="Unassembled WGS sequence"/>
</dbReference>
<keyword evidence="1" id="KW-0472">Membrane</keyword>
<dbReference type="EMBL" id="QGKW02000007">
    <property type="protein sequence ID" value="KAF2617127.1"/>
    <property type="molecule type" value="Genomic_DNA"/>
</dbReference>
<reference evidence="2" key="1">
    <citation type="submission" date="2019-12" db="EMBL/GenBank/DDBJ databases">
        <title>Genome sequencing and annotation of Brassica cretica.</title>
        <authorList>
            <person name="Studholme D.J."/>
            <person name="Sarris P.F."/>
        </authorList>
    </citation>
    <scope>NUCLEOTIDE SEQUENCE</scope>
    <source>
        <strain evidence="2">PFS-001/15</strain>
        <tissue evidence="2">Leaf</tissue>
    </source>
</reference>
<proteinExistence type="predicted"/>
<sequence>MWIAHPPSSLQAVAGILSSYQVVSSSGLPAVIKLLLHCIIYCVWRERNMHIFQQTLTTEAGVIARIDRLMRDQLISIPPSSASSPSPLLVYFRLPPFRFLDVSDLFCNGLLCFIFVLCNKWISTTL</sequence>
<protein>
    <recommendedName>
        <fullName evidence="4">Reverse transcriptase zinc-binding domain-containing protein</fullName>
    </recommendedName>
</protein>
<feature type="transmembrane region" description="Helical" evidence="1">
    <location>
        <begin position="20"/>
        <end position="44"/>
    </location>
</feature>
<name>A0A8S9MF35_BRACR</name>
<evidence type="ECO:0008006" key="4">
    <source>
        <dbReference type="Google" id="ProtNLM"/>
    </source>
</evidence>